<dbReference type="Gene3D" id="2.40.128.640">
    <property type="match status" value="1"/>
</dbReference>
<keyword evidence="3" id="KW-1185">Reference proteome</keyword>
<gene>
    <name evidence="2" type="ORF">EHT25_32280</name>
</gene>
<evidence type="ECO:0000256" key="1">
    <source>
        <dbReference type="SAM" id="SignalP"/>
    </source>
</evidence>
<dbReference type="OrthoDB" id="680977at2"/>
<feature type="chain" id="PRO_5017972311" description="Copper resistance protein NlpE" evidence="1">
    <location>
        <begin position="20"/>
        <end position="157"/>
    </location>
</feature>
<evidence type="ECO:0000313" key="3">
    <source>
        <dbReference type="Proteomes" id="UP000271925"/>
    </source>
</evidence>
<feature type="signal peptide" evidence="1">
    <location>
        <begin position="1"/>
        <end position="19"/>
    </location>
</feature>
<name>A0A3P1B9N3_9BACT</name>
<evidence type="ECO:0000313" key="2">
    <source>
        <dbReference type="EMBL" id="RRA97724.1"/>
    </source>
</evidence>
<organism evidence="2 3">
    <name type="scientific">Larkinella rosea</name>
    <dbReference type="NCBI Taxonomy" id="2025312"/>
    <lineage>
        <taxon>Bacteria</taxon>
        <taxon>Pseudomonadati</taxon>
        <taxon>Bacteroidota</taxon>
        <taxon>Cytophagia</taxon>
        <taxon>Cytophagales</taxon>
        <taxon>Spirosomataceae</taxon>
        <taxon>Larkinella</taxon>
    </lineage>
</organism>
<reference evidence="2 3" key="1">
    <citation type="submission" date="2018-11" db="EMBL/GenBank/DDBJ databases">
        <authorList>
            <person name="Zhou Z."/>
            <person name="Wang G."/>
        </authorList>
    </citation>
    <scope>NUCLEOTIDE SEQUENCE [LARGE SCALE GENOMIC DNA]</scope>
    <source>
        <strain evidence="2 3">KCTC52004</strain>
    </source>
</reference>
<comment type="caution">
    <text evidence="2">The sequence shown here is derived from an EMBL/GenBank/DDBJ whole genome shotgun (WGS) entry which is preliminary data.</text>
</comment>
<dbReference type="Proteomes" id="UP000271925">
    <property type="component" value="Unassembled WGS sequence"/>
</dbReference>
<dbReference type="EMBL" id="RQJO01000017">
    <property type="protein sequence ID" value="RRA97724.1"/>
    <property type="molecule type" value="Genomic_DNA"/>
</dbReference>
<sequence>MTLLRNCLLLGVLITFVQASRISPDPTVFWATSPCDQIPRSMLAIPATAECKMIRWELALLRDPRNQNPTFYKLNYTYGISKPATTDFMNNGTKGTKEGNWTMLKNGQNKTVYRLSPAEVTPAISFVRLDDKLLHLLDSDGKLMIGHGGWSYTLNMK</sequence>
<protein>
    <recommendedName>
        <fullName evidence="4">Copper resistance protein NlpE</fullName>
    </recommendedName>
</protein>
<dbReference type="RefSeq" id="WP_124879589.1">
    <property type="nucleotide sequence ID" value="NZ_RQJO01000017.1"/>
</dbReference>
<proteinExistence type="predicted"/>
<evidence type="ECO:0008006" key="4">
    <source>
        <dbReference type="Google" id="ProtNLM"/>
    </source>
</evidence>
<accession>A0A3P1B9N3</accession>
<keyword evidence="1" id="KW-0732">Signal</keyword>
<dbReference type="AlphaFoldDB" id="A0A3P1B9N3"/>